<evidence type="ECO:0000313" key="7">
    <source>
        <dbReference type="EMBL" id="GAA1645973.1"/>
    </source>
</evidence>
<proteinExistence type="predicted"/>
<organism evidence="7 8">
    <name type="scientific">Kribbella alba</name>
    <dbReference type="NCBI Taxonomy" id="190197"/>
    <lineage>
        <taxon>Bacteria</taxon>
        <taxon>Bacillati</taxon>
        <taxon>Actinomycetota</taxon>
        <taxon>Actinomycetes</taxon>
        <taxon>Propionibacteriales</taxon>
        <taxon>Kribbellaceae</taxon>
        <taxon>Kribbella</taxon>
    </lineage>
</organism>
<comment type="caution">
    <text evidence="7">The sequence shown here is derived from an EMBL/GenBank/DDBJ whole genome shotgun (WGS) entry which is preliminary data.</text>
</comment>
<evidence type="ECO:0000259" key="6">
    <source>
        <dbReference type="PROSITE" id="PS51198"/>
    </source>
</evidence>
<keyword evidence="4 5" id="KW-0067">ATP-binding</keyword>
<keyword evidence="3 5" id="KW-0347">Helicase</keyword>
<dbReference type="SUPFAM" id="SSF52540">
    <property type="entry name" value="P-loop containing nucleoside triphosphate hydrolases"/>
    <property type="match status" value="1"/>
</dbReference>
<dbReference type="Gene3D" id="3.40.50.300">
    <property type="entry name" value="P-loop containing nucleotide triphosphate hydrolases"/>
    <property type="match status" value="2"/>
</dbReference>
<evidence type="ECO:0000256" key="3">
    <source>
        <dbReference type="ARBA" id="ARBA00022806"/>
    </source>
</evidence>
<evidence type="ECO:0000256" key="2">
    <source>
        <dbReference type="ARBA" id="ARBA00022801"/>
    </source>
</evidence>
<dbReference type="InterPro" id="IPR000212">
    <property type="entry name" value="DNA_helicase_UvrD/REP"/>
</dbReference>
<gene>
    <name evidence="7" type="ORF">GCM10009744_41130</name>
</gene>
<feature type="domain" description="UvrD-like helicase ATP-binding" evidence="6">
    <location>
        <begin position="183"/>
        <end position="526"/>
    </location>
</feature>
<dbReference type="InterPro" id="IPR014016">
    <property type="entry name" value="UvrD-like_ATP-bd"/>
</dbReference>
<dbReference type="PROSITE" id="PS51198">
    <property type="entry name" value="UVRD_HELICASE_ATP_BIND"/>
    <property type="match status" value="1"/>
</dbReference>
<dbReference type="RefSeq" id="WP_344113391.1">
    <property type="nucleotide sequence ID" value="NZ_BAAANE010000007.1"/>
</dbReference>
<evidence type="ECO:0000313" key="8">
    <source>
        <dbReference type="Proteomes" id="UP001501319"/>
    </source>
</evidence>
<name>A0ABP4RCM0_9ACTN</name>
<protein>
    <submittedName>
        <fullName evidence="7">AAA family ATPase</fullName>
    </submittedName>
</protein>
<dbReference type="Proteomes" id="UP001501319">
    <property type="component" value="Unassembled WGS sequence"/>
</dbReference>
<sequence>MVESALLPAPELEAERAFLAEAHAALARMHGDVLVREVPVIGGEDNDERFTNEANTRAHQQRVLALVDLPDVPLFFGLLDYEPGTIEGIDRIHIGRRHVHDGSGVPLVVDWRARVSVPFYRATAGDRQHVVLRRRYGFSDAAELTGFEDEPLVGAGPSDQADAFLRAEIERPRTGPMRDIVATIQPEQDDLVRAPLHPSVCVQGAPGTGKTAVGLHRVAYLLYTERERLSRGGVVIVGPNRSFLSYIRKVLPALGEVDVRQITIDELITEPATASDEPDVARLKSDARMAVVLRRALWSYVGTPTDGILYSKGSQRFRVHDYEVGDIVAALRESTRYAPGRNALAQRIAHAVLVLMEQRGDSPDDRVQNAVARSKPVKAMLDAVWPRVVAEQVLHRLFSDADFLAQSAGDEFTADERTALLWCKPARSWKSAKWSAADTVLLDELDDLIERRTGSLGHLVLDEAQDLSAMQLRALGRRCRTGSVTVLGDLAQATTPWAAGSWDRVLGHLEKADAVVAELDRGFRVPDQIIDFAAKLLPQIAPTLGVPRGVRTVADALTIVQTDERSFTDTLVASCRAALAGEGSVALVAADDQISPLRDALVAAGLQPALLGAAEDAMDTARLVCVPATLAKGLEFDAVVVAEPAQIVAAEPRGLQRLYVVLTRAVSWLQIVHAAPLPTALNSPDTITRSVDAQ</sequence>
<keyword evidence="8" id="KW-1185">Reference proteome</keyword>
<dbReference type="InterPro" id="IPR027417">
    <property type="entry name" value="P-loop_NTPase"/>
</dbReference>
<evidence type="ECO:0000256" key="4">
    <source>
        <dbReference type="ARBA" id="ARBA00022840"/>
    </source>
</evidence>
<dbReference type="PANTHER" id="PTHR11070">
    <property type="entry name" value="UVRD / RECB / PCRA DNA HELICASE FAMILY MEMBER"/>
    <property type="match status" value="1"/>
</dbReference>
<keyword evidence="2 5" id="KW-0378">Hydrolase</keyword>
<dbReference type="PANTHER" id="PTHR11070:SF45">
    <property type="entry name" value="DNA 3'-5' HELICASE"/>
    <property type="match status" value="1"/>
</dbReference>
<keyword evidence="1 5" id="KW-0547">Nucleotide-binding</keyword>
<reference evidence="8" key="1">
    <citation type="journal article" date="2019" name="Int. J. Syst. Evol. Microbiol.">
        <title>The Global Catalogue of Microorganisms (GCM) 10K type strain sequencing project: providing services to taxonomists for standard genome sequencing and annotation.</title>
        <authorList>
            <consortium name="The Broad Institute Genomics Platform"/>
            <consortium name="The Broad Institute Genome Sequencing Center for Infectious Disease"/>
            <person name="Wu L."/>
            <person name="Ma J."/>
        </authorList>
    </citation>
    <scope>NUCLEOTIDE SEQUENCE [LARGE SCALE GENOMIC DNA]</scope>
    <source>
        <strain evidence="8">JCM 14306</strain>
    </source>
</reference>
<evidence type="ECO:0000256" key="1">
    <source>
        <dbReference type="ARBA" id="ARBA00022741"/>
    </source>
</evidence>
<evidence type="ECO:0000256" key="5">
    <source>
        <dbReference type="PROSITE-ProRule" id="PRU00560"/>
    </source>
</evidence>
<dbReference type="EMBL" id="BAAANE010000007">
    <property type="protein sequence ID" value="GAA1645973.1"/>
    <property type="molecule type" value="Genomic_DNA"/>
</dbReference>
<feature type="binding site" evidence="5">
    <location>
        <begin position="204"/>
        <end position="211"/>
    </location>
    <ligand>
        <name>ATP</name>
        <dbReference type="ChEBI" id="CHEBI:30616"/>
    </ligand>
</feature>
<accession>A0ABP4RCM0</accession>